<sequence length="274" mass="31508">MEALYSKLFDKYTKLKTTKFSELEHLNKDQEIKFMNYLSAAEELIEHLKNDNDQLHAQVDDLRSEVASIRLTKDKQVDDYQRLLLEESKKNEALCKEIEELQKLQQEGLLCSLKDGNKNIHKYDQLMVPIPSSSSQRMTGKRRRHDWSEKEARVTFCENCPDNTVRRQLSKNLFEETVCCDVFVNTEQPDCRTTTNSFEQPGAGLQEINPNKNLIQSLFEYILGLKLSTVNHAGRLSVSALHQSSGYSFSLTWGNKAAWRGRRADVPCLISGDI</sequence>
<comment type="caution">
    <text evidence="3">The sequence shown here is derived from an EMBL/GenBank/DDBJ whole genome shotgun (WGS) entry which is preliminary data.</text>
</comment>
<dbReference type="AlphaFoldDB" id="A0AAD7L394"/>
<organism evidence="3 4">
    <name type="scientific">Quillaja saponaria</name>
    <name type="common">Soap bark tree</name>
    <dbReference type="NCBI Taxonomy" id="32244"/>
    <lineage>
        <taxon>Eukaryota</taxon>
        <taxon>Viridiplantae</taxon>
        <taxon>Streptophyta</taxon>
        <taxon>Embryophyta</taxon>
        <taxon>Tracheophyta</taxon>
        <taxon>Spermatophyta</taxon>
        <taxon>Magnoliopsida</taxon>
        <taxon>eudicotyledons</taxon>
        <taxon>Gunneridae</taxon>
        <taxon>Pentapetalae</taxon>
        <taxon>rosids</taxon>
        <taxon>fabids</taxon>
        <taxon>Fabales</taxon>
        <taxon>Quillajaceae</taxon>
        <taxon>Quillaja</taxon>
    </lineage>
</organism>
<evidence type="ECO:0000313" key="4">
    <source>
        <dbReference type="Proteomes" id="UP001163823"/>
    </source>
</evidence>
<accession>A0AAD7L394</accession>
<evidence type="ECO:0000256" key="1">
    <source>
        <dbReference type="SAM" id="Coils"/>
    </source>
</evidence>
<evidence type="ECO:0000259" key="2">
    <source>
        <dbReference type="Pfam" id="PF25091"/>
    </source>
</evidence>
<dbReference type="KEGG" id="qsa:O6P43_026932"/>
<dbReference type="Proteomes" id="UP001163823">
    <property type="component" value="Chromosome 11"/>
</dbReference>
<feature type="domain" description="DUF7806" evidence="2">
    <location>
        <begin position="212"/>
        <end position="258"/>
    </location>
</feature>
<proteinExistence type="predicted"/>
<dbReference type="PANTHER" id="PTHR35489:SF2">
    <property type="entry name" value="TITAN9"/>
    <property type="match status" value="1"/>
</dbReference>
<gene>
    <name evidence="3" type="ORF">O6P43_026932</name>
</gene>
<dbReference type="EMBL" id="JARAOO010000011">
    <property type="protein sequence ID" value="KAJ7950784.1"/>
    <property type="molecule type" value="Genomic_DNA"/>
</dbReference>
<protein>
    <submittedName>
        <fullName evidence="3">Titan9</fullName>
    </submittedName>
</protein>
<dbReference type="GO" id="GO:0003006">
    <property type="term" value="P:developmental process involved in reproduction"/>
    <property type="evidence" value="ECO:0007669"/>
    <property type="project" value="TreeGrafter"/>
</dbReference>
<feature type="coiled-coil region" evidence="1">
    <location>
        <begin position="38"/>
        <end position="104"/>
    </location>
</feature>
<keyword evidence="1" id="KW-0175">Coiled coil</keyword>
<evidence type="ECO:0000313" key="3">
    <source>
        <dbReference type="EMBL" id="KAJ7950784.1"/>
    </source>
</evidence>
<dbReference type="InterPro" id="IPR056708">
    <property type="entry name" value="DUF7806"/>
</dbReference>
<reference evidence="3" key="1">
    <citation type="journal article" date="2023" name="Science">
        <title>Elucidation of the pathway for biosynthesis of saponin adjuvants from the soapbark tree.</title>
        <authorList>
            <person name="Reed J."/>
            <person name="Orme A."/>
            <person name="El-Demerdash A."/>
            <person name="Owen C."/>
            <person name="Martin L.B.B."/>
            <person name="Misra R.C."/>
            <person name="Kikuchi S."/>
            <person name="Rejzek M."/>
            <person name="Martin A.C."/>
            <person name="Harkess A."/>
            <person name="Leebens-Mack J."/>
            <person name="Louveau T."/>
            <person name="Stephenson M.J."/>
            <person name="Osbourn A."/>
        </authorList>
    </citation>
    <scope>NUCLEOTIDE SEQUENCE</scope>
    <source>
        <strain evidence="3">S10</strain>
    </source>
</reference>
<dbReference type="Pfam" id="PF25091">
    <property type="entry name" value="DUF7806"/>
    <property type="match status" value="1"/>
</dbReference>
<dbReference type="PANTHER" id="PTHR35489">
    <property type="entry name" value="TITAN9"/>
    <property type="match status" value="1"/>
</dbReference>
<name>A0AAD7L394_QUISA</name>
<keyword evidence="4" id="KW-1185">Reference proteome</keyword>